<evidence type="ECO:0000259" key="2">
    <source>
        <dbReference type="SMART" id="SM00893"/>
    </source>
</evidence>
<organism evidence="3 4">
    <name type="scientific">Qingrenia yutianensis</name>
    <dbReference type="NCBI Taxonomy" id="2763676"/>
    <lineage>
        <taxon>Bacteria</taxon>
        <taxon>Bacillati</taxon>
        <taxon>Bacillota</taxon>
        <taxon>Clostridia</taxon>
        <taxon>Eubacteriales</taxon>
        <taxon>Oscillospiraceae</taxon>
        <taxon>Qingrenia</taxon>
    </lineage>
</organism>
<protein>
    <recommendedName>
        <fullName evidence="2">Electron transfer flavoprotein alpha/beta-subunit N-terminal domain-containing protein</fullName>
    </recommendedName>
</protein>
<comment type="similarity">
    <text evidence="1">Belongs to the ETF alpha-subunit/FixB family.</text>
</comment>
<keyword evidence="4" id="KW-1185">Reference proteome</keyword>
<dbReference type="Proteomes" id="UP000647416">
    <property type="component" value="Unassembled WGS sequence"/>
</dbReference>
<dbReference type="Gene3D" id="3.40.50.1220">
    <property type="entry name" value="TPP-binding domain"/>
    <property type="match status" value="1"/>
</dbReference>
<dbReference type="Pfam" id="PF00766">
    <property type="entry name" value="ETF_alpha"/>
    <property type="match status" value="1"/>
</dbReference>
<dbReference type="GO" id="GO:0050660">
    <property type="term" value="F:flavin adenine dinucleotide binding"/>
    <property type="evidence" value="ECO:0007669"/>
    <property type="project" value="InterPro"/>
</dbReference>
<sequence>MKIVVCVKEINCEINPFDECALECALSFDGAEIHIVSMGRERAVDPIKRLSRLGNIKSHLLCDTAFAGSDTLATGYVLSEMIKKIAPDLVICGRQSIDGDTGQVGPAVSEYLNYSLITNVLEIYKTENGKIFTRTRVCDETADFPAVICVDRINTLRFPRIGQKPKEVEILSASGLGVDVKKCGLKGSPTQVVKSFQNEIGTRKCKFVTPDKLAGIIAEERKKESKKIEIKDFDKKLKNVWAVGKDVLAQANSIGENVTLFDIPDEKNISQSEKFISELEDKLKTDVCDAVLFPASFWGRKYAPILQVRLKTGLCADCTYLETDGNELFMYRPALGGDVTAKIKCTKKPALATVRVEAKTENDVIISVGKGAVDYIDDFKSYADKNGFGFGVSRPVVDTGKAPYDCQVGLTGKNVNPKIYVAAGISGAVQHTCAIEKAGVVIGINPDRNARIFSYCDYGIVCTAEEILNVLC</sequence>
<dbReference type="InterPro" id="IPR014729">
    <property type="entry name" value="Rossmann-like_a/b/a_fold"/>
</dbReference>
<evidence type="ECO:0000256" key="1">
    <source>
        <dbReference type="ARBA" id="ARBA00005817"/>
    </source>
</evidence>
<gene>
    <name evidence="3" type="ORF">H8706_04755</name>
</gene>
<dbReference type="InterPro" id="IPR001308">
    <property type="entry name" value="ETF_a/FixB"/>
</dbReference>
<dbReference type="SMART" id="SM00893">
    <property type="entry name" value="ETF"/>
    <property type="match status" value="1"/>
</dbReference>
<dbReference type="Pfam" id="PF01012">
    <property type="entry name" value="ETF"/>
    <property type="match status" value="2"/>
</dbReference>
<dbReference type="SUPFAM" id="SSF52467">
    <property type="entry name" value="DHS-like NAD/FAD-binding domain"/>
    <property type="match status" value="1"/>
</dbReference>
<dbReference type="InterPro" id="IPR014731">
    <property type="entry name" value="ETF_asu_C"/>
</dbReference>
<comment type="caution">
    <text evidence="3">The sequence shown here is derived from an EMBL/GenBank/DDBJ whole genome shotgun (WGS) entry which is preliminary data.</text>
</comment>
<dbReference type="AlphaFoldDB" id="A0A926FCY3"/>
<proteinExistence type="inferred from homology"/>
<feature type="domain" description="Electron transfer flavoprotein alpha/beta-subunit N-terminal" evidence="2">
    <location>
        <begin position="4"/>
        <end position="180"/>
    </location>
</feature>
<evidence type="ECO:0000313" key="4">
    <source>
        <dbReference type="Proteomes" id="UP000647416"/>
    </source>
</evidence>
<dbReference type="PANTHER" id="PTHR43153">
    <property type="entry name" value="ELECTRON TRANSFER FLAVOPROTEIN ALPHA"/>
    <property type="match status" value="1"/>
</dbReference>
<dbReference type="GO" id="GO:0033539">
    <property type="term" value="P:fatty acid beta-oxidation using acyl-CoA dehydrogenase"/>
    <property type="evidence" value="ECO:0007669"/>
    <property type="project" value="TreeGrafter"/>
</dbReference>
<dbReference type="EMBL" id="JACRTE010000004">
    <property type="protein sequence ID" value="MBC8596179.1"/>
    <property type="molecule type" value="Genomic_DNA"/>
</dbReference>
<dbReference type="PANTHER" id="PTHR43153:SF1">
    <property type="entry name" value="ELECTRON TRANSFER FLAVOPROTEIN SUBUNIT ALPHA, MITOCHONDRIAL"/>
    <property type="match status" value="1"/>
</dbReference>
<dbReference type="InterPro" id="IPR029035">
    <property type="entry name" value="DHS-like_NAD/FAD-binding_dom"/>
</dbReference>
<evidence type="ECO:0000313" key="3">
    <source>
        <dbReference type="EMBL" id="MBC8596179.1"/>
    </source>
</evidence>
<dbReference type="SUPFAM" id="SSF52402">
    <property type="entry name" value="Adenine nucleotide alpha hydrolases-like"/>
    <property type="match status" value="2"/>
</dbReference>
<accession>A0A926FCY3</accession>
<dbReference type="InterPro" id="IPR014730">
    <property type="entry name" value="ETF_a/b_N"/>
</dbReference>
<name>A0A926FCY3_9FIRM</name>
<dbReference type="Gene3D" id="3.40.50.620">
    <property type="entry name" value="HUPs"/>
    <property type="match status" value="1"/>
</dbReference>
<dbReference type="GO" id="GO:0009055">
    <property type="term" value="F:electron transfer activity"/>
    <property type="evidence" value="ECO:0007669"/>
    <property type="project" value="InterPro"/>
</dbReference>
<reference evidence="3" key="1">
    <citation type="submission" date="2020-08" db="EMBL/GenBank/DDBJ databases">
        <title>Genome public.</title>
        <authorList>
            <person name="Liu C."/>
            <person name="Sun Q."/>
        </authorList>
    </citation>
    <scope>NUCLEOTIDE SEQUENCE</scope>
    <source>
        <strain evidence="3">NSJ-50</strain>
    </source>
</reference>
<dbReference type="RefSeq" id="WP_262431713.1">
    <property type="nucleotide sequence ID" value="NZ_JACRTE010000004.1"/>
</dbReference>